<feature type="region of interest" description="Disordered" evidence="1">
    <location>
        <begin position="63"/>
        <end position="83"/>
    </location>
</feature>
<evidence type="ECO:0000256" key="2">
    <source>
        <dbReference type="SAM" id="Phobius"/>
    </source>
</evidence>
<keyword evidence="4" id="KW-1185">Reference proteome</keyword>
<proteinExistence type="predicted"/>
<sequence>MPSLVHLASRQFLEGGSSTEGLSATSIGLIVGIGIIPVFILIWVVSWLFWCYPYNRTCCCTRRKKKQPEEEMADTPVTPVTSEETLREKALYNIPSNSRPNTTYRTESGFSANHGTRLSKTDPRFSQQTMASDRTIQVTHEPKRFV</sequence>
<evidence type="ECO:0000313" key="4">
    <source>
        <dbReference type="Proteomes" id="UP000813461"/>
    </source>
</evidence>
<accession>A0A8K0VXG4</accession>
<reference evidence="3" key="1">
    <citation type="journal article" date="2021" name="Nat. Commun.">
        <title>Genetic determinants of endophytism in the Arabidopsis root mycobiome.</title>
        <authorList>
            <person name="Mesny F."/>
            <person name="Miyauchi S."/>
            <person name="Thiergart T."/>
            <person name="Pickel B."/>
            <person name="Atanasova L."/>
            <person name="Karlsson M."/>
            <person name="Huettel B."/>
            <person name="Barry K.W."/>
            <person name="Haridas S."/>
            <person name="Chen C."/>
            <person name="Bauer D."/>
            <person name="Andreopoulos W."/>
            <person name="Pangilinan J."/>
            <person name="LaButti K."/>
            <person name="Riley R."/>
            <person name="Lipzen A."/>
            <person name="Clum A."/>
            <person name="Drula E."/>
            <person name="Henrissat B."/>
            <person name="Kohler A."/>
            <person name="Grigoriev I.V."/>
            <person name="Martin F.M."/>
            <person name="Hacquard S."/>
        </authorList>
    </citation>
    <scope>NUCLEOTIDE SEQUENCE</scope>
    <source>
        <strain evidence="3">MPI-SDFR-AT-0120</strain>
    </source>
</reference>
<keyword evidence="2" id="KW-0812">Transmembrane</keyword>
<keyword evidence="2" id="KW-1133">Transmembrane helix</keyword>
<feature type="region of interest" description="Disordered" evidence="1">
    <location>
        <begin position="95"/>
        <end position="133"/>
    </location>
</feature>
<name>A0A8K0VXG4_9PLEO</name>
<evidence type="ECO:0000313" key="3">
    <source>
        <dbReference type="EMBL" id="KAH7084575.1"/>
    </source>
</evidence>
<feature type="transmembrane region" description="Helical" evidence="2">
    <location>
        <begin position="21"/>
        <end position="50"/>
    </location>
</feature>
<dbReference type="Proteomes" id="UP000813461">
    <property type="component" value="Unassembled WGS sequence"/>
</dbReference>
<dbReference type="OrthoDB" id="3796998at2759"/>
<gene>
    <name evidence="3" type="ORF">FB567DRAFT_85778</name>
</gene>
<protein>
    <submittedName>
        <fullName evidence="3">Uncharacterized protein</fullName>
    </submittedName>
</protein>
<comment type="caution">
    <text evidence="3">The sequence shown here is derived from an EMBL/GenBank/DDBJ whole genome shotgun (WGS) entry which is preliminary data.</text>
</comment>
<dbReference type="AlphaFoldDB" id="A0A8K0VXG4"/>
<keyword evidence="2" id="KW-0472">Membrane</keyword>
<evidence type="ECO:0000256" key="1">
    <source>
        <dbReference type="SAM" id="MobiDB-lite"/>
    </source>
</evidence>
<organism evidence="3 4">
    <name type="scientific">Paraphoma chrysanthemicola</name>
    <dbReference type="NCBI Taxonomy" id="798071"/>
    <lineage>
        <taxon>Eukaryota</taxon>
        <taxon>Fungi</taxon>
        <taxon>Dikarya</taxon>
        <taxon>Ascomycota</taxon>
        <taxon>Pezizomycotina</taxon>
        <taxon>Dothideomycetes</taxon>
        <taxon>Pleosporomycetidae</taxon>
        <taxon>Pleosporales</taxon>
        <taxon>Pleosporineae</taxon>
        <taxon>Phaeosphaeriaceae</taxon>
        <taxon>Paraphoma</taxon>
    </lineage>
</organism>
<dbReference type="EMBL" id="JAGMVJ010000012">
    <property type="protein sequence ID" value="KAH7084575.1"/>
    <property type="molecule type" value="Genomic_DNA"/>
</dbReference>